<feature type="domain" description="Myb-like" evidence="8">
    <location>
        <begin position="96"/>
        <end position="146"/>
    </location>
</feature>
<comment type="subcellular location">
    <subcellularLocation>
        <location evidence="1">Nucleus</location>
    </subcellularLocation>
</comment>
<keyword evidence="11" id="KW-1185">Reference proteome</keyword>
<dbReference type="Pfam" id="PF00249">
    <property type="entry name" value="Myb_DNA-binding"/>
    <property type="match status" value="2"/>
</dbReference>
<feature type="region of interest" description="Disordered" evidence="7">
    <location>
        <begin position="242"/>
        <end position="261"/>
    </location>
</feature>
<evidence type="ECO:0000256" key="7">
    <source>
        <dbReference type="SAM" id="MobiDB-lite"/>
    </source>
</evidence>
<keyword evidence="4" id="KW-0238">DNA-binding</keyword>
<dbReference type="GO" id="GO:0000981">
    <property type="term" value="F:DNA-binding transcription factor activity, RNA polymerase II-specific"/>
    <property type="evidence" value="ECO:0007669"/>
    <property type="project" value="TreeGrafter"/>
</dbReference>
<keyword evidence="5" id="KW-0804">Transcription</keyword>
<proteinExistence type="predicted"/>
<keyword evidence="3" id="KW-0805">Transcription regulation</keyword>
<protein>
    <submittedName>
        <fullName evidence="10">Myb domain protein 56</fullName>
    </submittedName>
</protein>
<dbReference type="InterPro" id="IPR017930">
    <property type="entry name" value="Myb_dom"/>
</dbReference>
<feature type="domain" description="HTH myb-type" evidence="9">
    <location>
        <begin position="44"/>
        <end position="95"/>
    </location>
</feature>
<dbReference type="InterPro" id="IPR009057">
    <property type="entry name" value="Homeodomain-like_sf"/>
</dbReference>
<dbReference type="AlphaFoldDB" id="A0A9N7MPN9"/>
<dbReference type="GO" id="GO:0005634">
    <property type="term" value="C:nucleus"/>
    <property type="evidence" value="ECO:0007669"/>
    <property type="project" value="UniProtKB-SubCell"/>
</dbReference>
<evidence type="ECO:0000259" key="9">
    <source>
        <dbReference type="PROSITE" id="PS51294"/>
    </source>
</evidence>
<name>A0A9N7MPN9_STRHE</name>
<comment type="caution">
    <text evidence="10">The sequence shown here is derived from an EMBL/GenBank/DDBJ whole genome shotgun (WGS) entry which is preliminary data.</text>
</comment>
<dbReference type="Gene3D" id="1.10.10.60">
    <property type="entry name" value="Homeodomain-like"/>
    <property type="match status" value="2"/>
</dbReference>
<evidence type="ECO:0000256" key="2">
    <source>
        <dbReference type="ARBA" id="ARBA00022737"/>
    </source>
</evidence>
<dbReference type="GO" id="GO:0000978">
    <property type="term" value="F:RNA polymerase II cis-regulatory region sequence-specific DNA binding"/>
    <property type="evidence" value="ECO:0007669"/>
    <property type="project" value="TreeGrafter"/>
</dbReference>
<dbReference type="SUPFAM" id="SSF46689">
    <property type="entry name" value="Homeodomain-like"/>
    <property type="match status" value="1"/>
</dbReference>
<dbReference type="SMART" id="SM00717">
    <property type="entry name" value="SANT"/>
    <property type="match status" value="2"/>
</dbReference>
<sequence length="261" mass="29899">MDLQNPTNIVVADLTVIPPQPNPDERRTRGIFGTEFDRKIGRPKKLCARGHWRPHEDAKLKALVAQFGPHNWNLIADKLPGRSGKSCRLRWFNQLDPKINKGPFSEEDERRLLAAHSLYGNKWALIAKLFPGRTDNAVKNHYHVVMARRSKESNGVYRRLVSKRPRYSSGNACSDSSAATISSNTNNDRVDKKYCCYSNAGFFRRFVETDQKSDSNCESFAVSESETFLAEKPCDEARLQRGGGAWARRRQMRRRKGDRRM</sequence>
<dbReference type="Proteomes" id="UP001153555">
    <property type="component" value="Unassembled WGS sequence"/>
</dbReference>
<evidence type="ECO:0000256" key="4">
    <source>
        <dbReference type="ARBA" id="ARBA00023125"/>
    </source>
</evidence>
<gene>
    <name evidence="10" type="ORF">SHERM_11682</name>
</gene>
<evidence type="ECO:0000256" key="1">
    <source>
        <dbReference type="ARBA" id="ARBA00004123"/>
    </source>
</evidence>
<feature type="domain" description="Myb-like" evidence="8">
    <location>
        <begin position="49"/>
        <end position="95"/>
    </location>
</feature>
<evidence type="ECO:0000256" key="6">
    <source>
        <dbReference type="ARBA" id="ARBA00023242"/>
    </source>
</evidence>
<keyword evidence="6" id="KW-0539">Nucleus</keyword>
<dbReference type="PROSITE" id="PS50090">
    <property type="entry name" value="MYB_LIKE"/>
    <property type="match status" value="2"/>
</dbReference>
<organism evidence="10 11">
    <name type="scientific">Striga hermonthica</name>
    <name type="common">Purple witchweed</name>
    <name type="synonym">Buchnera hermonthica</name>
    <dbReference type="NCBI Taxonomy" id="68872"/>
    <lineage>
        <taxon>Eukaryota</taxon>
        <taxon>Viridiplantae</taxon>
        <taxon>Streptophyta</taxon>
        <taxon>Embryophyta</taxon>
        <taxon>Tracheophyta</taxon>
        <taxon>Spermatophyta</taxon>
        <taxon>Magnoliopsida</taxon>
        <taxon>eudicotyledons</taxon>
        <taxon>Gunneridae</taxon>
        <taxon>Pentapetalae</taxon>
        <taxon>asterids</taxon>
        <taxon>lamiids</taxon>
        <taxon>Lamiales</taxon>
        <taxon>Orobanchaceae</taxon>
        <taxon>Buchnereae</taxon>
        <taxon>Striga</taxon>
    </lineage>
</organism>
<evidence type="ECO:0000256" key="5">
    <source>
        <dbReference type="ARBA" id="ARBA00023163"/>
    </source>
</evidence>
<feature type="compositionally biased region" description="Basic residues" evidence="7">
    <location>
        <begin position="247"/>
        <end position="261"/>
    </location>
</feature>
<reference evidence="10" key="1">
    <citation type="submission" date="2019-12" db="EMBL/GenBank/DDBJ databases">
        <authorList>
            <person name="Scholes J."/>
        </authorList>
    </citation>
    <scope>NUCLEOTIDE SEQUENCE</scope>
</reference>
<evidence type="ECO:0000259" key="8">
    <source>
        <dbReference type="PROSITE" id="PS50090"/>
    </source>
</evidence>
<feature type="domain" description="HTH myb-type" evidence="9">
    <location>
        <begin position="96"/>
        <end position="150"/>
    </location>
</feature>
<dbReference type="PROSITE" id="PS51294">
    <property type="entry name" value="HTH_MYB"/>
    <property type="match status" value="2"/>
</dbReference>
<dbReference type="OrthoDB" id="2143914at2759"/>
<evidence type="ECO:0000313" key="11">
    <source>
        <dbReference type="Proteomes" id="UP001153555"/>
    </source>
</evidence>
<evidence type="ECO:0000313" key="10">
    <source>
        <dbReference type="EMBL" id="CAA0809771.1"/>
    </source>
</evidence>
<dbReference type="CDD" id="cd00167">
    <property type="entry name" value="SANT"/>
    <property type="match status" value="2"/>
</dbReference>
<keyword evidence="2" id="KW-0677">Repeat</keyword>
<evidence type="ECO:0000256" key="3">
    <source>
        <dbReference type="ARBA" id="ARBA00023015"/>
    </source>
</evidence>
<accession>A0A9N7MPN9</accession>
<dbReference type="EMBL" id="CACSLK010004199">
    <property type="protein sequence ID" value="CAA0809771.1"/>
    <property type="molecule type" value="Genomic_DNA"/>
</dbReference>
<dbReference type="PANTHER" id="PTHR45614">
    <property type="entry name" value="MYB PROTEIN-RELATED"/>
    <property type="match status" value="1"/>
</dbReference>
<dbReference type="InterPro" id="IPR001005">
    <property type="entry name" value="SANT/Myb"/>
</dbReference>
<dbReference type="FunFam" id="1.10.10.60:FF:000060">
    <property type="entry name" value="MYB transcription factor"/>
    <property type="match status" value="1"/>
</dbReference>
<dbReference type="PANTHER" id="PTHR45614:SF259">
    <property type="entry name" value="MYB DOMAIN PROTEIN 89-RELATED"/>
    <property type="match status" value="1"/>
</dbReference>
<dbReference type="InterPro" id="IPR050560">
    <property type="entry name" value="MYB_TF"/>
</dbReference>